<organism evidence="1 2">
    <name type="scientific">Blastomyces percursus</name>
    <dbReference type="NCBI Taxonomy" id="1658174"/>
    <lineage>
        <taxon>Eukaryota</taxon>
        <taxon>Fungi</taxon>
        <taxon>Dikarya</taxon>
        <taxon>Ascomycota</taxon>
        <taxon>Pezizomycotina</taxon>
        <taxon>Eurotiomycetes</taxon>
        <taxon>Eurotiomycetidae</taxon>
        <taxon>Onygenales</taxon>
        <taxon>Ajellomycetaceae</taxon>
        <taxon>Blastomyces</taxon>
    </lineage>
</organism>
<keyword evidence="2" id="KW-1185">Reference proteome</keyword>
<name>A0A1J9RB24_9EURO</name>
<protein>
    <submittedName>
        <fullName evidence="1">Uncharacterized protein</fullName>
    </submittedName>
</protein>
<dbReference type="AlphaFoldDB" id="A0A1J9RB24"/>
<evidence type="ECO:0000313" key="1">
    <source>
        <dbReference type="EMBL" id="OJD25180.1"/>
    </source>
</evidence>
<proteinExistence type="predicted"/>
<dbReference type="Proteomes" id="UP000242791">
    <property type="component" value="Unassembled WGS sequence"/>
</dbReference>
<gene>
    <name evidence="1" type="ORF">ACJ73_03457</name>
</gene>
<sequence>MLLPSHQIISHVAAPTTCSLPILMTLEGSGTKQKNLGSSTGCISDPEEAPLSHVEILWNPGIGDHGSPALIIIAAALRSLLACSIGWAQEAEESFIKHELHSKNSLAIANGG</sequence>
<dbReference type="EMBL" id="LGTZ01000419">
    <property type="protein sequence ID" value="OJD25180.1"/>
    <property type="molecule type" value="Genomic_DNA"/>
</dbReference>
<comment type="caution">
    <text evidence="1">The sequence shown here is derived from an EMBL/GenBank/DDBJ whole genome shotgun (WGS) entry which is preliminary data.</text>
</comment>
<reference evidence="1 2" key="1">
    <citation type="submission" date="2015-08" db="EMBL/GenBank/DDBJ databases">
        <title>Emmonsia species relationships and genome sequence.</title>
        <authorList>
            <person name="Cuomo C.A."/>
            <person name="Schwartz I.S."/>
            <person name="Kenyon C."/>
            <person name="De Hoog G.S."/>
            <person name="Govender N.P."/>
            <person name="Botha A."/>
            <person name="Moreno L."/>
            <person name="De Vries M."/>
            <person name="Munoz J.F."/>
            <person name="Stielow J.B."/>
        </authorList>
    </citation>
    <scope>NUCLEOTIDE SEQUENCE [LARGE SCALE GENOMIC DNA]</scope>
    <source>
        <strain evidence="1 2">EI222</strain>
    </source>
</reference>
<evidence type="ECO:0000313" key="2">
    <source>
        <dbReference type="Proteomes" id="UP000242791"/>
    </source>
</evidence>
<dbReference type="VEuPathDB" id="FungiDB:ACJ73_03457"/>
<accession>A0A1J9RB24</accession>